<evidence type="ECO:0000313" key="3">
    <source>
        <dbReference type="Proteomes" id="UP000050509"/>
    </source>
</evidence>
<keyword evidence="1" id="KW-0472">Membrane</keyword>
<reference evidence="2 3" key="1">
    <citation type="submission" date="2015-09" db="EMBL/GenBank/DDBJ databases">
        <title>Draft genome sequence of Kouleothrix aurantiaca JCM 19913.</title>
        <authorList>
            <person name="Hemp J."/>
        </authorList>
    </citation>
    <scope>NUCLEOTIDE SEQUENCE [LARGE SCALE GENOMIC DNA]</scope>
    <source>
        <strain evidence="2 3">COM-B</strain>
    </source>
</reference>
<keyword evidence="1" id="KW-0812">Transmembrane</keyword>
<evidence type="ECO:0000313" key="2">
    <source>
        <dbReference type="EMBL" id="KPV46963.1"/>
    </source>
</evidence>
<keyword evidence="3" id="KW-1185">Reference proteome</keyword>
<evidence type="ECO:0000256" key="1">
    <source>
        <dbReference type="SAM" id="Phobius"/>
    </source>
</evidence>
<protein>
    <submittedName>
        <fullName evidence="2">Uncharacterized protein</fullName>
    </submittedName>
</protein>
<feature type="non-terminal residue" evidence="2">
    <location>
        <position position="63"/>
    </location>
</feature>
<dbReference type="AlphaFoldDB" id="A0A0P9D308"/>
<sequence>MARWLEAIQPILAILDEGLSLYRRNFLGFVLITMSWCVPTIIAIGLLAVGISWAESVWPLLLG</sequence>
<proteinExistence type="predicted"/>
<accession>A0A0P9D308</accession>
<comment type="caution">
    <text evidence="2">The sequence shown here is derived from an EMBL/GenBank/DDBJ whole genome shotgun (WGS) entry which is preliminary data.</text>
</comment>
<feature type="transmembrane region" description="Helical" evidence="1">
    <location>
        <begin position="26"/>
        <end position="54"/>
    </location>
</feature>
<dbReference type="EMBL" id="LJCR01003480">
    <property type="protein sequence ID" value="KPV46963.1"/>
    <property type="molecule type" value="Genomic_DNA"/>
</dbReference>
<name>A0A0P9D308_9CHLR</name>
<organism evidence="2 3">
    <name type="scientific">Kouleothrix aurantiaca</name>
    <dbReference type="NCBI Taxonomy" id="186479"/>
    <lineage>
        <taxon>Bacteria</taxon>
        <taxon>Bacillati</taxon>
        <taxon>Chloroflexota</taxon>
        <taxon>Chloroflexia</taxon>
        <taxon>Chloroflexales</taxon>
        <taxon>Roseiflexineae</taxon>
        <taxon>Roseiflexaceae</taxon>
        <taxon>Kouleothrix</taxon>
    </lineage>
</organism>
<gene>
    <name evidence="2" type="ORF">SE17_42860</name>
</gene>
<keyword evidence="1" id="KW-1133">Transmembrane helix</keyword>
<dbReference type="Proteomes" id="UP000050509">
    <property type="component" value="Unassembled WGS sequence"/>
</dbReference>